<evidence type="ECO:0000313" key="1">
    <source>
        <dbReference type="EMBL" id="CAG7724147.1"/>
    </source>
</evidence>
<keyword evidence="2" id="KW-1185">Reference proteome</keyword>
<comment type="caution">
    <text evidence="1">The sequence shown here is derived from an EMBL/GenBank/DDBJ whole genome shotgun (WGS) entry which is preliminary data.</text>
</comment>
<proteinExistence type="predicted"/>
<evidence type="ECO:0000313" key="2">
    <source>
        <dbReference type="Proteomes" id="UP000708208"/>
    </source>
</evidence>
<accession>A0A8J2JNX4</accession>
<protein>
    <submittedName>
        <fullName evidence="1">Uncharacterized protein</fullName>
    </submittedName>
</protein>
<organism evidence="1 2">
    <name type="scientific">Allacma fusca</name>
    <dbReference type="NCBI Taxonomy" id="39272"/>
    <lineage>
        <taxon>Eukaryota</taxon>
        <taxon>Metazoa</taxon>
        <taxon>Ecdysozoa</taxon>
        <taxon>Arthropoda</taxon>
        <taxon>Hexapoda</taxon>
        <taxon>Collembola</taxon>
        <taxon>Symphypleona</taxon>
        <taxon>Sminthuridae</taxon>
        <taxon>Allacma</taxon>
    </lineage>
</organism>
<name>A0A8J2JNX4_9HEXA</name>
<gene>
    <name evidence="1" type="ORF">AFUS01_LOCUS13184</name>
</gene>
<dbReference type="EMBL" id="CAJVCH010106117">
    <property type="protein sequence ID" value="CAG7724147.1"/>
    <property type="molecule type" value="Genomic_DNA"/>
</dbReference>
<sequence length="9" mass="1075">FPKNKQISN</sequence>
<feature type="non-terminal residue" evidence="1">
    <location>
        <position position="9"/>
    </location>
</feature>
<dbReference type="Proteomes" id="UP000708208">
    <property type="component" value="Unassembled WGS sequence"/>
</dbReference>
<reference evidence="1" key="1">
    <citation type="submission" date="2021-06" db="EMBL/GenBank/DDBJ databases">
        <authorList>
            <person name="Hodson N. C."/>
            <person name="Mongue J. A."/>
            <person name="Jaron S. K."/>
        </authorList>
    </citation>
    <scope>NUCLEOTIDE SEQUENCE</scope>
</reference>